<name>A0A7R9M459_9ACAR</name>
<keyword evidence="2" id="KW-1185">Reference proteome</keyword>
<reference evidence="1" key="1">
    <citation type="submission" date="2020-11" db="EMBL/GenBank/DDBJ databases">
        <authorList>
            <person name="Tran Van P."/>
        </authorList>
    </citation>
    <scope>NUCLEOTIDE SEQUENCE</scope>
</reference>
<dbReference type="PRINTS" id="PR00081">
    <property type="entry name" value="GDHRDH"/>
</dbReference>
<organism evidence="1">
    <name type="scientific">Oppiella nova</name>
    <dbReference type="NCBI Taxonomy" id="334625"/>
    <lineage>
        <taxon>Eukaryota</taxon>
        <taxon>Metazoa</taxon>
        <taxon>Ecdysozoa</taxon>
        <taxon>Arthropoda</taxon>
        <taxon>Chelicerata</taxon>
        <taxon>Arachnida</taxon>
        <taxon>Acari</taxon>
        <taxon>Acariformes</taxon>
        <taxon>Sarcoptiformes</taxon>
        <taxon>Oribatida</taxon>
        <taxon>Brachypylina</taxon>
        <taxon>Oppioidea</taxon>
        <taxon>Oppiidae</taxon>
        <taxon>Oppiella</taxon>
    </lineage>
</organism>
<proteinExistence type="predicted"/>
<dbReference type="InterPro" id="IPR002347">
    <property type="entry name" value="SDR_fam"/>
</dbReference>
<dbReference type="SUPFAM" id="SSF51735">
    <property type="entry name" value="NAD(P)-binding Rossmann-fold domains"/>
    <property type="match status" value="1"/>
</dbReference>
<dbReference type="PRINTS" id="PR00080">
    <property type="entry name" value="SDRFAMILY"/>
</dbReference>
<dbReference type="PANTHER" id="PTHR43975">
    <property type="entry name" value="ZGC:101858"/>
    <property type="match status" value="1"/>
</dbReference>
<evidence type="ECO:0000313" key="1">
    <source>
        <dbReference type="EMBL" id="CAD7653157.1"/>
    </source>
</evidence>
<gene>
    <name evidence="1" type="ORF">ONB1V03_LOCUS9815</name>
</gene>
<sequence>PLEVVADVTKNNDLERLINQTIEKFGKLDVLVNNVGIGVFTTIRDTNFITAYDKTFNANLRAGLKLIQLAVPYLEATNGTIISTSSVASQLPAISPLPYGASKAALDYATRALAVELGPRIRVNAINPGFILTEALIKSFPDQVIERGSQTALLKRLGQPLDVAKGVAFLASSDAQFITGTNLVIDGGITNNM</sequence>
<protein>
    <submittedName>
        <fullName evidence="1">Uncharacterized protein</fullName>
    </submittedName>
</protein>
<dbReference type="EMBL" id="OC921159">
    <property type="protein sequence ID" value="CAD7653157.1"/>
    <property type="molecule type" value="Genomic_DNA"/>
</dbReference>
<dbReference type="EMBL" id="CAJPVJ010006334">
    <property type="protein sequence ID" value="CAG2170344.1"/>
    <property type="molecule type" value="Genomic_DNA"/>
</dbReference>
<feature type="non-terminal residue" evidence="1">
    <location>
        <position position="193"/>
    </location>
</feature>
<accession>A0A7R9M459</accession>
<dbReference type="Gene3D" id="3.40.50.720">
    <property type="entry name" value="NAD(P)-binding Rossmann-like Domain"/>
    <property type="match status" value="1"/>
</dbReference>
<dbReference type="Pfam" id="PF13561">
    <property type="entry name" value="adh_short_C2"/>
    <property type="match status" value="1"/>
</dbReference>
<dbReference type="Proteomes" id="UP000728032">
    <property type="component" value="Unassembled WGS sequence"/>
</dbReference>
<dbReference type="InterPro" id="IPR036291">
    <property type="entry name" value="NAD(P)-bd_dom_sf"/>
</dbReference>
<dbReference type="OrthoDB" id="6502793at2759"/>
<dbReference type="AlphaFoldDB" id="A0A7R9M459"/>
<dbReference type="PANTHER" id="PTHR43975:SF2">
    <property type="entry name" value="EG:BACR7A4.14 PROTEIN-RELATED"/>
    <property type="match status" value="1"/>
</dbReference>
<evidence type="ECO:0000313" key="2">
    <source>
        <dbReference type="Proteomes" id="UP000728032"/>
    </source>
</evidence>